<dbReference type="PANTHER" id="PTHR21496:SF23">
    <property type="entry name" value="3-PHENYLPROPIONATE_CINNAMIC ACID DIOXYGENASE FERREDOXIN SUBUNIT"/>
    <property type="match status" value="1"/>
</dbReference>
<gene>
    <name evidence="8" type="primary">nirD</name>
    <name evidence="8" type="ORF">COB13_02810</name>
</gene>
<organism evidence="8">
    <name type="scientific">OCS116 cluster bacterium</name>
    <dbReference type="NCBI Taxonomy" id="2030921"/>
    <lineage>
        <taxon>Bacteria</taxon>
        <taxon>Pseudomonadati</taxon>
        <taxon>Pseudomonadota</taxon>
        <taxon>Alphaproteobacteria</taxon>
        <taxon>OCS116 cluster</taxon>
    </lineage>
</organism>
<sequence length="106" mass="11427">MTENWIKIGTIGDIPLRGARHVHSGDKTIAIFRNAHNKIFALEDKCPHGGCPISNGIVHDSSVTCPIHNWVISLETGEALGADEGQTLAFPVQMDGDKILLSLSVK</sequence>
<reference key="1">
    <citation type="submission" date="2017-08" db="EMBL/GenBank/DDBJ databases">
        <title>A dynamic microbial community with high functional redundancy inhabits the cold, oxic subseafloor aquifer.</title>
        <authorList>
            <person name="Tully B.J."/>
            <person name="Wheat C.G."/>
            <person name="Glazer B.T."/>
            <person name="Huber J.A."/>
        </authorList>
    </citation>
    <scope>NUCLEOTIDE SEQUENCE [LARGE SCALE GENOMIC DNA]</scope>
</reference>
<dbReference type="SUPFAM" id="SSF50022">
    <property type="entry name" value="ISP domain"/>
    <property type="match status" value="1"/>
</dbReference>
<dbReference type="PANTHER" id="PTHR21496">
    <property type="entry name" value="FERREDOXIN-RELATED"/>
    <property type="match status" value="1"/>
</dbReference>
<name>A0A2A4Z9W4_9PROT</name>
<evidence type="ECO:0000256" key="3">
    <source>
        <dbReference type="ARBA" id="ARBA00023002"/>
    </source>
</evidence>
<dbReference type="Pfam" id="PF00355">
    <property type="entry name" value="Rieske"/>
    <property type="match status" value="1"/>
</dbReference>
<evidence type="ECO:0000256" key="2">
    <source>
        <dbReference type="ARBA" id="ARBA00022723"/>
    </source>
</evidence>
<keyword evidence="2" id="KW-0479">Metal-binding</keyword>
<comment type="caution">
    <text evidence="8">The sequence shown here is derived from an EMBL/GenBank/DDBJ whole genome shotgun (WGS) entry which is preliminary data.</text>
</comment>
<protein>
    <submittedName>
        <fullName evidence="8">Nitrite reductase (NAD(P)H) small subunit</fullName>
    </submittedName>
</protein>
<dbReference type="InterPro" id="IPR012748">
    <property type="entry name" value="Rieske-like_NirD"/>
</dbReference>
<evidence type="ECO:0000256" key="1">
    <source>
        <dbReference type="ARBA" id="ARBA00022714"/>
    </source>
</evidence>
<dbReference type="Gene3D" id="2.102.10.10">
    <property type="entry name" value="Rieske [2Fe-2S] iron-sulphur domain"/>
    <property type="match status" value="1"/>
</dbReference>
<keyword evidence="4" id="KW-0408">Iron</keyword>
<dbReference type="GO" id="GO:0051537">
    <property type="term" value="F:2 iron, 2 sulfur cluster binding"/>
    <property type="evidence" value="ECO:0007669"/>
    <property type="project" value="UniProtKB-KW"/>
</dbReference>
<dbReference type="InterPro" id="IPR017941">
    <property type="entry name" value="Rieske_2Fe-2S"/>
</dbReference>
<keyword evidence="3" id="KW-0560">Oxidoreductase</keyword>
<dbReference type="AlphaFoldDB" id="A0A2A4Z9W4"/>
<feature type="domain" description="Rieske" evidence="7">
    <location>
        <begin position="6"/>
        <end position="101"/>
    </location>
</feature>
<proteinExistence type="predicted"/>
<keyword evidence="6" id="KW-0534">Nitrate assimilation</keyword>
<keyword evidence="5" id="KW-0411">Iron-sulfur</keyword>
<evidence type="ECO:0000256" key="4">
    <source>
        <dbReference type="ARBA" id="ARBA00023004"/>
    </source>
</evidence>
<dbReference type="PROSITE" id="PS51296">
    <property type="entry name" value="RIESKE"/>
    <property type="match status" value="1"/>
</dbReference>
<evidence type="ECO:0000259" key="7">
    <source>
        <dbReference type="PROSITE" id="PS51296"/>
    </source>
</evidence>
<dbReference type="InterPro" id="IPR036922">
    <property type="entry name" value="Rieske_2Fe-2S_sf"/>
</dbReference>
<dbReference type="GO" id="GO:0046872">
    <property type="term" value="F:metal ion binding"/>
    <property type="evidence" value="ECO:0007669"/>
    <property type="project" value="UniProtKB-KW"/>
</dbReference>
<evidence type="ECO:0000313" key="8">
    <source>
        <dbReference type="EMBL" id="PCJ03590.1"/>
    </source>
</evidence>
<accession>A0A2A4Z9W4</accession>
<dbReference type="GO" id="GO:0042128">
    <property type="term" value="P:nitrate assimilation"/>
    <property type="evidence" value="ECO:0007669"/>
    <property type="project" value="UniProtKB-KW"/>
</dbReference>
<evidence type="ECO:0000256" key="5">
    <source>
        <dbReference type="ARBA" id="ARBA00023014"/>
    </source>
</evidence>
<evidence type="ECO:0000256" key="6">
    <source>
        <dbReference type="ARBA" id="ARBA00023063"/>
    </source>
</evidence>
<reference evidence="8" key="2">
    <citation type="journal article" date="2018" name="ISME J.">
        <title>A dynamic microbial community with high functional redundancy inhabits the cold, oxic subseafloor aquifer.</title>
        <authorList>
            <person name="Tully B.J."/>
            <person name="Wheat C.G."/>
            <person name="Glazer B.T."/>
            <person name="Huber J.A."/>
        </authorList>
    </citation>
    <scope>NUCLEOTIDE SEQUENCE</scope>
    <source>
        <strain evidence="8">NORP83</strain>
    </source>
</reference>
<keyword evidence="1" id="KW-0001">2Fe-2S</keyword>
<dbReference type="GO" id="GO:0008942">
    <property type="term" value="F:nitrite reductase [NAD(P)H] activity"/>
    <property type="evidence" value="ECO:0007669"/>
    <property type="project" value="InterPro"/>
</dbReference>
<dbReference type="CDD" id="cd03530">
    <property type="entry name" value="Rieske_NirD_small_Bacillus"/>
    <property type="match status" value="1"/>
</dbReference>
<dbReference type="NCBIfam" id="TIGR02378">
    <property type="entry name" value="nirD_assim_sml"/>
    <property type="match status" value="1"/>
</dbReference>
<dbReference type="EMBL" id="NVUS01000002">
    <property type="protein sequence ID" value="PCJ03590.1"/>
    <property type="molecule type" value="Genomic_DNA"/>
</dbReference>